<dbReference type="Proteomes" id="UP000466431">
    <property type="component" value="Chromosome"/>
</dbReference>
<dbReference type="STRING" id="1249101.BST21_20835"/>
<evidence type="ECO:0000313" key="2">
    <source>
        <dbReference type="Proteomes" id="UP000466431"/>
    </source>
</evidence>
<dbReference type="GO" id="GO:0043565">
    <property type="term" value="F:sequence-specific DNA binding"/>
    <property type="evidence" value="ECO:0007669"/>
    <property type="project" value="InterPro"/>
</dbReference>
<dbReference type="Gene3D" id="1.10.10.60">
    <property type="entry name" value="Homeodomain-like"/>
    <property type="match status" value="1"/>
</dbReference>
<dbReference type="InterPro" id="IPR050204">
    <property type="entry name" value="AraC_XylS_family_regulators"/>
</dbReference>
<dbReference type="PANTHER" id="PTHR46796:SF2">
    <property type="entry name" value="TRANSCRIPTIONAL REGULATORY PROTEIN"/>
    <property type="match status" value="1"/>
</dbReference>
<dbReference type="SUPFAM" id="SSF46689">
    <property type="entry name" value="Homeodomain-like"/>
    <property type="match status" value="2"/>
</dbReference>
<name>A0A1X0BNJ1_MYCCF</name>
<dbReference type="InterPro" id="IPR018060">
    <property type="entry name" value="HTH_AraC"/>
</dbReference>
<sequence>MTARGAEALPQTCCPSVWLWPGQALYAGPSLKLAPHSGSVWCLAVGIGGPLTVAVRHANRVEAGSVLIPPRMTHQLICHGQGLVSCYLEPTTSRAESCHAKMGEWHGALGTGHVDEERLQFTPADDTEASRWLALAAPAVDKRIDPRIINAVNRIREGPAASIPSRALAAEAGLSESRFLHLFRDELGTTVRRYRLWTRLMEACNAIAEGKSLTDAAMRTGFASPSHLSDRFKSTFGLSASQLLATGVVVRVPDQTRRADAN</sequence>
<keyword evidence="2" id="KW-1185">Reference proteome</keyword>
<dbReference type="InterPro" id="IPR018062">
    <property type="entry name" value="HTH_AraC-typ_CS"/>
</dbReference>
<dbReference type="PROSITE" id="PS00041">
    <property type="entry name" value="HTH_ARAC_FAMILY_1"/>
    <property type="match status" value="1"/>
</dbReference>
<protein>
    <submittedName>
        <fullName evidence="1">Transcriptional regulator</fullName>
    </submittedName>
</protein>
<reference evidence="1 2" key="1">
    <citation type="journal article" date="2019" name="Emerg. Microbes Infect.">
        <title>Comprehensive subspecies identification of 175 nontuberculous mycobacteria species based on 7547 genomic profiles.</title>
        <authorList>
            <person name="Matsumoto Y."/>
            <person name="Kinjo T."/>
            <person name="Motooka D."/>
            <person name="Nabeya D."/>
            <person name="Jung N."/>
            <person name="Uechi K."/>
            <person name="Horii T."/>
            <person name="Iida T."/>
            <person name="Fujita J."/>
            <person name="Nakamura S."/>
        </authorList>
    </citation>
    <scope>NUCLEOTIDE SEQUENCE [LARGE SCALE GENOMIC DNA]</scope>
    <source>
        <strain evidence="1 2">JCM 18439</strain>
    </source>
</reference>
<dbReference type="Pfam" id="PF12833">
    <property type="entry name" value="HTH_18"/>
    <property type="match status" value="1"/>
</dbReference>
<dbReference type="RefSeq" id="WP_083006370.1">
    <property type="nucleotide sequence ID" value="NZ_AP022591.1"/>
</dbReference>
<accession>A0A1X0BNJ1</accession>
<dbReference type="SMART" id="SM00342">
    <property type="entry name" value="HTH_ARAC"/>
    <property type="match status" value="1"/>
</dbReference>
<evidence type="ECO:0000313" key="1">
    <source>
        <dbReference type="EMBL" id="BBY43647.1"/>
    </source>
</evidence>
<dbReference type="InterPro" id="IPR009057">
    <property type="entry name" value="Homeodomain-like_sf"/>
</dbReference>
<organism evidence="1 2">
    <name type="scientific">Mycolicibacterium celeriflavum</name>
    <name type="common">Mycobacterium celeriflavum</name>
    <dbReference type="NCBI Taxonomy" id="1249101"/>
    <lineage>
        <taxon>Bacteria</taxon>
        <taxon>Bacillati</taxon>
        <taxon>Actinomycetota</taxon>
        <taxon>Actinomycetes</taxon>
        <taxon>Mycobacteriales</taxon>
        <taxon>Mycobacteriaceae</taxon>
        <taxon>Mycolicibacterium</taxon>
    </lineage>
</organism>
<dbReference type="KEGG" id="mcee:MCEL_19420"/>
<dbReference type="PROSITE" id="PS01124">
    <property type="entry name" value="HTH_ARAC_FAMILY_2"/>
    <property type="match status" value="1"/>
</dbReference>
<dbReference type="AlphaFoldDB" id="A0A1X0BNJ1"/>
<gene>
    <name evidence="1" type="ORF">MCEL_19420</name>
</gene>
<proteinExistence type="predicted"/>
<dbReference type="PANTHER" id="PTHR46796">
    <property type="entry name" value="HTH-TYPE TRANSCRIPTIONAL ACTIVATOR RHAS-RELATED"/>
    <property type="match status" value="1"/>
</dbReference>
<dbReference type="EMBL" id="AP022591">
    <property type="protein sequence ID" value="BBY43647.1"/>
    <property type="molecule type" value="Genomic_DNA"/>
</dbReference>
<dbReference type="GO" id="GO:0003700">
    <property type="term" value="F:DNA-binding transcription factor activity"/>
    <property type="evidence" value="ECO:0007669"/>
    <property type="project" value="InterPro"/>
</dbReference>
<dbReference type="OrthoDB" id="5295226at2"/>